<evidence type="ECO:0000313" key="11">
    <source>
        <dbReference type="Proteomes" id="UP000317043"/>
    </source>
</evidence>
<feature type="transmembrane region" description="Helical" evidence="8">
    <location>
        <begin position="30"/>
        <end position="51"/>
    </location>
</feature>
<dbReference type="Gene3D" id="1.10.3720.10">
    <property type="entry name" value="MetI-like"/>
    <property type="match status" value="1"/>
</dbReference>
<feature type="transmembrane region" description="Helical" evidence="8">
    <location>
        <begin position="248"/>
        <end position="269"/>
    </location>
</feature>
<organism evidence="10 11">
    <name type="scientific">Stackebrandtia endophytica</name>
    <dbReference type="NCBI Taxonomy" id="1496996"/>
    <lineage>
        <taxon>Bacteria</taxon>
        <taxon>Bacillati</taxon>
        <taxon>Actinomycetota</taxon>
        <taxon>Actinomycetes</taxon>
        <taxon>Glycomycetales</taxon>
        <taxon>Glycomycetaceae</taxon>
        <taxon>Stackebrandtia</taxon>
    </lineage>
</organism>
<reference evidence="10 11" key="1">
    <citation type="submission" date="2019-06" db="EMBL/GenBank/DDBJ databases">
        <title>Sequencing the genomes of 1000 actinobacteria strains.</title>
        <authorList>
            <person name="Klenk H.-P."/>
        </authorList>
    </citation>
    <scope>NUCLEOTIDE SEQUENCE [LARGE SCALE GENOMIC DNA]</scope>
    <source>
        <strain evidence="10 11">DSM 45928</strain>
    </source>
</reference>
<feature type="transmembrane region" description="Helical" evidence="8">
    <location>
        <begin position="118"/>
        <end position="141"/>
    </location>
</feature>
<dbReference type="PROSITE" id="PS50928">
    <property type="entry name" value="ABC_TM1"/>
    <property type="match status" value="1"/>
</dbReference>
<dbReference type="Pfam" id="PF00528">
    <property type="entry name" value="BPD_transp_1"/>
    <property type="match status" value="1"/>
</dbReference>
<dbReference type="RefSeq" id="WP_142043706.1">
    <property type="nucleotide sequence ID" value="NZ_JBHTGS010000002.1"/>
</dbReference>
<dbReference type="InterPro" id="IPR000515">
    <property type="entry name" value="MetI-like"/>
</dbReference>
<dbReference type="CDD" id="cd06261">
    <property type="entry name" value="TM_PBP2"/>
    <property type="match status" value="1"/>
</dbReference>
<feature type="domain" description="ABC transmembrane type-1" evidence="9">
    <location>
        <begin position="80"/>
        <end position="269"/>
    </location>
</feature>
<dbReference type="EMBL" id="VFOW01000001">
    <property type="protein sequence ID" value="TQL78840.1"/>
    <property type="molecule type" value="Genomic_DNA"/>
</dbReference>
<keyword evidence="2 8" id="KW-0813">Transport</keyword>
<comment type="similarity">
    <text evidence="8">Belongs to the binding-protein-dependent transport system permease family.</text>
</comment>
<sequence>MTSTTPTPTKARASIKPSKPKDPIIATGRVFAWIAVLVCLVPILLIVVVATTRQWRTGIYSGGFTLDWIIQGFDMVAINFAYSFQIAVIVLLLNLAIGFPAAWLFARRQFPGRRIAMAITQTPLAIPGIALAIGLIMAYGTGDLKRYGILLVFGHLLYTLPFFIATMVPVLGGRRLQELEQVALTLGAGGVRRFLTVTVPHVKTALLGALILVVTLSLGEFNVSFFVFSPTDPPLPMELHSSHKQDGIEIASAVTVWFLAFVVPAAIILERLGGAKVSASS</sequence>
<evidence type="ECO:0000313" key="10">
    <source>
        <dbReference type="EMBL" id="TQL78840.1"/>
    </source>
</evidence>
<dbReference type="AlphaFoldDB" id="A0A543B282"/>
<dbReference type="SUPFAM" id="SSF161098">
    <property type="entry name" value="MetI-like"/>
    <property type="match status" value="1"/>
</dbReference>
<keyword evidence="11" id="KW-1185">Reference proteome</keyword>
<evidence type="ECO:0000259" key="9">
    <source>
        <dbReference type="PROSITE" id="PS50928"/>
    </source>
</evidence>
<keyword evidence="3" id="KW-1003">Cell membrane</keyword>
<evidence type="ECO:0000256" key="3">
    <source>
        <dbReference type="ARBA" id="ARBA00022475"/>
    </source>
</evidence>
<evidence type="ECO:0000256" key="4">
    <source>
        <dbReference type="ARBA" id="ARBA00022519"/>
    </source>
</evidence>
<proteinExistence type="inferred from homology"/>
<comment type="caution">
    <text evidence="10">The sequence shown here is derived from an EMBL/GenBank/DDBJ whole genome shotgun (WGS) entry which is preliminary data.</text>
</comment>
<feature type="transmembrane region" description="Helical" evidence="8">
    <location>
        <begin position="84"/>
        <end position="106"/>
    </location>
</feature>
<keyword evidence="6 8" id="KW-1133">Transmembrane helix</keyword>
<dbReference type="InterPro" id="IPR035906">
    <property type="entry name" value="MetI-like_sf"/>
</dbReference>
<evidence type="ECO:0000256" key="2">
    <source>
        <dbReference type="ARBA" id="ARBA00022448"/>
    </source>
</evidence>
<keyword evidence="4" id="KW-0997">Cell inner membrane</keyword>
<name>A0A543B282_9ACTN</name>
<keyword evidence="7 8" id="KW-0472">Membrane</keyword>
<evidence type="ECO:0000256" key="8">
    <source>
        <dbReference type="RuleBase" id="RU363032"/>
    </source>
</evidence>
<dbReference type="PANTHER" id="PTHR43357:SF4">
    <property type="entry name" value="INNER MEMBRANE ABC TRANSPORTER PERMEASE PROTEIN YDCV"/>
    <property type="match status" value="1"/>
</dbReference>
<comment type="subcellular location">
    <subcellularLocation>
        <location evidence="1">Cell inner membrane</location>
        <topology evidence="1">Multi-pass membrane protein</topology>
    </subcellularLocation>
    <subcellularLocation>
        <location evidence="8">Cell membrane</location>
        <topology evidence="8">Multi-pass membrane protein</topology>
    </subcellularLocation>
</comment>
<evidence type="ECO:0000256" key="5">
    <source>
        <dbReference type="ARBA" id="ARBA00022692"/>
    </source>
</evidence>
<dbReference type="InParanoid" id="A0A543B282"/>
<dbReference type="Proteomes" id="UP000317043">
    <property type="component" value="Unassembled WGS sequence"/>
</dbReference>
<evidence type="ECO:0000256" key="6">
    <source>
        <dbReference type="ARBA" id="ARBA00022989"/>
    </source>
</evidence>
<dbReference type="GO" id="GO:0005886">
    <property type="term" value="C:plasma membrane"/>
    <property type="evidence" value="ECO:0007669"/>
    <property type="project" value="UniProtKB-SubCell"/>
</dbReference>
<gene>
    <name evidence="10" type="ORF">FB566_4435</name>
</gene>
<feature type="transmembrane region" description="Helical" evidence="8">
    <location>
        <begin position="205"/>
        <end position="228"/>
    </location>
</feature>
<evidence type="ECO:0000256" key="1">
    <source>
        <dbReference type="ARBA" id="ARBA00004429"/>
    </source>
</evidence>
<dbReference type="GO" id="GO:0055085">
    <property type="term" value="P:transmembrane transport"/>
    <property type="evidence" value="ECO:0007669"/>
    <property type="project" value="InterPro"/>
</dbReference>
<dbReference type="PANTHER" id="PTHR43357">
    <property type="entry name" value="INNER MEMBRANE ABC TRANSPORTER PERMEASE PROTEIN YDCV"/>
    <property type="match status" value="1"/>
</dbReference>
<feature type="transmembrane region" description="Helical" evidence="8">
    <location>
        <begin position="147"/>
        <end position="171"/>
    </location>
</feature>
<protein>
    <submittedName>
        <fullName evidence="10">Putative spermidine/putrescine transport system permease protein</fullName>
    </submittedName>
</protein>
<keyword evidence="5 8" id="KW-0812">Transmembrane</keyword>
<dbReference type="OrthoDB" id="9815533at2"/>
<accession>A0A543B282</accession>
<evidence type="ECO:0000256" key="7">
    <source>
        <dbReference type="ARBA" id="ARBA00023136"/>
    </source>
</evidence>